<evidence type="ECO:0000256" key="4">
    <source>
        <dbReference type="SAM" id="SignalP"/>
    </source>
</evidence>
<dbReference type="AlphaFoldDB" id="A0A2U2HP46"/>
<feature type="domain" description="Polypeptide-transport-associated ShlB-type" evidence="6">
    <location>
        <begin position="65"/>
        <end position="138"/>
    </location>
</feature>
<dbReference type="PANTHER" id="PTHR34597">
    <property type="entry name" value="SLR1661 PROTEIN"/>
    <property type="match status" value="1"/>
</dbReference>
<evidence type="ECO:0000256" key="3">
    <source>
        <dbReference type="ARBA" id="ARBA00023237"/>
    </source>
</evidence>
<sequence>MLHTKLVPFALLALSHAVALAQTPGAAGQFQQIPPAPVIPKAAPEVRIEQGKAPAAPDDKVKVRVNALLVTGARVYPAAELVALAGFTPGSELSMAELLGMTARIADRYHRAGYFLAQAYLPAQDIKDGVVTIAVAEGTYGKITVRNQTGVSGGLLESQLAGLNTGDTVTRAPLDNRLLLLSDLPGVNVSSTLVPGASVGSSDLIVDVTPGRKISGNIEADNAGSRYTGQYRIGSTVNLNEPLGMGDVASLRTLTSGKGLNYARASYQVQLGKAKLGVAYSKLKYELIKEFKPLGAHGTADVASIYGSYPLIRSRDTNLFAQLAYDDKNFHDRLDLTGAVGDKSAQVLMASLVGDHRDGIGGGGASNFALTLSSGNLDIETPSLRAIDAITARSNGRYNKFGFSVSRVQFLGERWSLSAAVNGQIASKNLDVSEKMELGGMHAVRAYPEGEAYADQGYVMSLEARYLVPQFSQSQRSQLQALAFVDSGSVRRDKNPWVAGDNSRTLRGAGVGLVWSKADDFMVRAYYARKLGSEMANAAPDRSGRFWVQAVKYF</sequence>
<feature type="chain" id="PRO_5015607910" evidence="4">
    <location>
        <begin position="22"/>
        <end position="554"/>
    </location>
</feature>
<evidence type="ECO:0000259" key="5">
    <source>
        <dbReference type="Pfam" id="PF03865"/>
    </source>
</evidence>
<evidence type="ECO:0000259" key="6">
    <source>
        <dbReference type="Pfam" id="PF08479"/>
    </source>
</evidence>
<keyword evidence="1" id="KW-1134">Transmembrane beta strand</keyword>
<dbReference type="OrthoDB" id="572300at2"/>
<dbReference type="InterPro" id="IPR005565">
    <property type="entry name" value="Hemolysn_activator_HlyB_C"/>
</dbReference>
<dbReference type="InterPro" id="IPR051544">
    <property type="entry name" value="TPS_OM_transporter"/>
</dbReference>
<evidence type="ECO:0000256" key="2">
    <source>
        <dbReference type="ARBA" id="ARBA00022692"/>
    </source>
</evidence>
<dbReference type="Proteomes" id="UP000241421">
    <property type="component" value="Unassembled WGS sequence"/>
</dbReference>
<keyword evidence="4" id="KW-0732">Signal</keyword>
<keyword evidence="3" id="KW-0998">Cell outer membrane</keyword>
<gene>
    <name evidence="7" type="ORF">C7C56_007460</name>
</gene>
<accession>A0A2U2HP46</accession>
<dbReference type="PANTHER" id="PTHR34597:SF1">
    <property type="entry name" value="HEME_HEMOPEXIN TRANSPORTER PROTEIN HUXB"/>
    <property type="match status" value="1"/>
</dbReference>
<evidence type="ECO:0000313" key="8">
    <source>
        <dbReference type="Proteomes" id="UP000241421"/>
    </source>
</evidence>
<dbReference type="Gene3D" id="3.10.20.310">
    <property type="entry name" value="membrane protein fhac"/>
    <property type="match status" value="1"/>
</dbReference>
<feature type="domain" description="Haemolysin activator HlyB C-terminal" evidence="5">
    <location>
        <begin position="200"/>
        <end position="513"/>
    </location>
</feature>
<dbReference type="EMBL" id="PXWF02000101">
    <property type="protein sequence ID" value="PWF49263.1"/>
    <property type="molecule type" value="Genomic_DNA"/>
</dbReference>
<keyword evidence="1" id="KW-0472">Membrane</keyword>
<evidence type="ECO:0000256" key="1">
    <source>
        <dbReference type="ARBA" id="ARBA00022452"/>
    </source>
</evidence>
<dbReference type="Pfam" id="PF03865">
    <property type="entry name" value="ShlB"/>
    <property type="match status" value="1"/>
</dbReference>
<keyword evidence="2" id="KW-0812">Transmembrane</keyword>
<reference evidence="7 8" key="1">
    <citation type="submission" date="2018-04" db="EMBL/GenBank/DDBJ databases">
        <title>Massilia violaceinigra sp. nov., a novel purple-pigmented bacterium isolated from Tianshan glacier, Xinjiang, China.</title>
        <authorList>
            <person name="Wang H."/>
        </authorList>
    </citation>
    <scope>NUCLEOTIDE SEQUENCE [LARGE SCALE GENOMIC DNA]</scope>
    <source>
        <strain evidence="7 8">B448-2</strain>
    </source>
</reference>
<dbReference type="InterPro" id="IPR013686">
    <property type="entry name" value="Polypept-transport_assoc_ShlB"/>
</dbReference>
<dbReference type="GO" id="GO:0098046">
    <property type="term" value="C:type V protein secretion system complex"/>
    <property type="evidence" value="ECO:0007669"/>
    <property type="project" value="TreeGrafter"/>
</dbReference>
<dbReference type="GO" id="GO:0046819">
    <property type="term" value="P:protein secretion by the type V secretion system"/>
    <property type="evidence" value="ECO:0007669"/>
    <property type="project" value="TreeGrafter"/>
</dbReference>
<keyword evidence="8" id="KW-1185">Reference proteome</keyword>
<feature type="signal peptide" evidence="4">
    <location>
        <begin position="1"/>
        <end position="21"/>
    </location>
</feature>
<evidence type="ECO:0000313" key="7">
    <source>
        <dbReference type="EMBL" id="PWF49263.1"/>
    </source>
</evidence>
<name>A0A2U2HP46_9BURK</name>
<organism evidence="7 8">
    <name type="scientific">Massilia glaciei</name>
    <dbReference type="NCBI Taxonomy" id="1524097"/>
    <lineage>
        <taxon>Bacteria</taxon>
        <taxon>Pseudomonadati</taxon>
        <taxon>Pseudomonadota</taxon>
        <taxon>Betaproteobacteria</taxon>
        <taxon>Burkholderiales</taxon>
        <taxon>Oxalobacteraceae</taxon>
        <taxon>Telluria group</taxon>
        <taxon>Massilia</taxon>
    </lineage>
</organism>
<dbReference type="RefSeq" id="WP_106756822.1">
    <property type="nucleotide sequence ID" value="NZ_PXWF02000101.1"/>
</dbReference>
<dbReference type="GO" id="GO:0008320">
    <property type="term" value="F:protein transmembrane transporter activity"/>
    <property type="evidence" value="ECO:0007669"/>
    <property type="project" value="TreeGrafter"/>
</dbReference>
<proteinExistence type="predicted"/>
<dbReference type="Pfam" id="PF08479">
    <property type="entry name" value="POTRA_2"/>
    <property type="match status" value="1"/>
</dbReference>
<dbReference type="Gene3D" id="2.40.160.50">
    <property type="entry name" value="membrane protein fhac: a member of the omp85/tpsb transporter family"/>
    <property type="match status" value="1"/>
</dbReference>
<protein>
    <submittedName>
        <fullName evidence="7">ShlB/FhaC/HecB family hemolysin secretion/activation protein</fullName>
    </submittedName>
</protein>
<comment type="caution">
    <text evidence="7">The sequence shown here is derived from an EMBL/GenBank/DDBJ whole genome shotgun (WGS) entry which is preliminary data.</text>
</comment>